<dbReference type="CDD" id="cd00108">
    <property type="entry name" value="KR"/>
    <property type="match status" value="1"/>
</dbReference>
<feature type="disulfide bond" evidence="3">
    <location>
        <begin position="36"/>
        <end position="113"/>
    </location>
</feature>
<dbReference type="FunFam" id="2.40.20.10:FF:000020">
    <property type="entry name" value="Uncharacterized protein"/>
    <property type="match status" value="1"/>
</dbReference>
<evidence type="ECO:0000256" key="1">
    <source>
        <dbReference type="ARBA" id="ARBA00022572"/>
    </source>
</evidence>
<keyword evidence="2 3" id="KW-1015">Disulfide bond</keyword>
<dbReference type="Pfam" id="PF00088">
    <property type="entry name" value="Trefoil"/>
    <property type="match status" value="1"/>
</dbReference>
<dbReference type="PROSITE" id="PS51448">
    <property type="entry name" value="P_TREFOIL_2"/>
    <property type="match status" value="1"/>
</dbReference>
<feature type="domain" description="Kringle" evidence="6">
    <location>
        <begin position="35"/>
        <end position="113"/>
    </location>
</feature>
<dbReference type="GO" id="GO:0005615">
    <property type="term" value="C:extracellular space"/>
    <property type="evidence" value="ECO:0007669"/>
    <property type="project" value="TreeGrafter"/>
</dbReference>
<dbReference type="GO" id="GO:0005102">
    <property type="term" value="F:signaling receptor binding"/>
    <property type="evidence" value="ECO:0007669"/>
    <property type="project" value="TreeGrafter"/>
</dbReference>
<protein>
    <submittedName>
        <fullName evidence="9">Plasminogen-like</fullName>
    </submittedName>
</protein>
<dbReference type="AlphaFoldDB" id="A0A6P4Y1U0"/>
<evidence type="ECO:0000313" key="9">
    <source>
        <dbReference type="RefSeq" id="XP_019618443.1"/>
    </source>
</evidence>
<feature type="disulfide bond" evidence="3">
    <location>
        <begin position="85"/>
        <end position="108"/>
    </location>
</feature>
<evidence type="ECO:0000259" key="6">
    <source>
        <dbReference type="PROSITE" id="PS50070"/>
    </source>
</evidence>
<dbReference type="InterPro" id="IPR013806">
    <property type="entry name" value="Kringle-like"/>
</dbReference>
<feature type="disulfide bond" evidence="4">
    <location>
        <begin position="121"/>
        <end position="147"/>
    </location>
</feature>
<dbReference type="Gene3D" id="2.40.20.10">
    <property type="entry name" value="Plasminogen Kringle 4"/>
    <property type="match status" value="1"/>
</dbReference>
<dbReference type="PRINTS" id="PR00680">
    <property type="entry name" value="PTREFOIL"/>
</dbReference>
<evidence type="ECO:0000313" key="8">
    <source>
        <dbReference type="Proteomes" id="UP000515135"/>
    </source>
</evidence>
<dbReference type="RefSeq" id="XP_019618443.1">
    <property type="nucleotide sequence ID" value="XM_019762884.1"/>
</dbReference>
<dbReference type="PROSITE" id="PS50070">
    <property type="entry name" value="KRINGLE_2"/>
    <property type="match status" value="1"/>
</dbReference>
<dbReference type="KEGG" id="bbel:109465528"/>
<dbReference type="SMART" id="SM00018">
    <property type="entry name" value="PD"/>
    <property type="match status" value="1"/>
</dbReference>
<dbReference type="OrthoDB" id="10051464at2759"/>
<evidence type="ECO:0000256" key="3">
    <source>
        <dbReference type="PROSITE-ProRule" id="PRU00121"/>
    </source>
</evidence>
<feature type="domain" description="P-type" evidence="7">
    <location>
        <begin position="119"/>
        <end position="162"/>
    </location>
</feature>
<dbReference type="SMART" id="SM00130">
    <property type="entry name" value="KR"/>
    <property type="match status" value="1"/>
</dbReference>
<feature type="region of interest" description="Disordered" evidence="5">
    <location>
        <begin position="55"/>
        <end position="75"/>
    </location>
</feature>
<dbReference type="InterPro" id="IPR017994">
    <property type="entry name" value="P_trefoil_chordata"/>
</dbReference>
<dbReference type="InterPro" id="IPR018056">
    <property type="entry name" value="Kringle_CS"/>
</dbReference>
<reference evidence="9" key="1">
    <citation type="submission" date="2025-08" db="UniProtKB">
        <authorList>
            <consortium name="RefSeq"/>
        </authorList>
    </citation>
    <scope>IDENTIFICATION</scope>
    <source>
        <tissue evidence="9">Gonad</tissue>
    </source>
</reference>
<dbReference type="PANTHER" id="PTHR24261">
    <property type="entry name" value="PLASMINOGEN-RELATED"/>
    <property type="match status" value="1"/>
</dbReference>
<feature type="disulfide bond" evidence="4">
    <location>
        <begin position="141"/>
        <end position="158"/>
    </location>
</feature>
<dbReference type="Gene3D" id="4.10.110.10">
    <property type="entry name" value="Spasmolytic Protein, domain 1"/>
    <property type="match status" value="1"/>
</dbReference>
<dbReference type="InterPro" id="IPR000519">
    <property type="entry name" value="P_trefoil_dom"/>
</dbReference>
<evidence type="ECO:0000256" key="2">
    <source>
        <dbReference type="ARBA" id="ARBA00023157"/>
    </source>
</evidence>
<dbReference type="PANTHER" id="PTHR24261:SF7">
    <property type="entry name" value="KRINGLE DOMAIN-CONTAINING PROTEIN"/>
    <property type="match status" value="1"/>
</dbReference>
<evidence type="ECO:0000259" key="7">
    <source>
        <dbReference type="PROSITE" id="PS51448"/>
    </source>
</evidence>
<proteinExistence type="predicted"/>
<name>A0A6P4Y1U0_BRABE</name>
<sequence>MAAKGLPKSLDVSLPSPTSPNTTPTPTPTPAQTKDCKTGDGNFYRGTVSVTRTGRTCQGWDSQTPHRHSRTPANYPASGLDQNYCRNPEGEDTLWCYTTDSGKRWEFCDVPFCDAPFGKECLVEPTMRVDCGWGGITPEQCGQRGCCFNDSIVEVKWCFYTLEVNRD</sequence>
<dbReference type="PROSITE" id="PS00021">
    <property type="entry name" value="KRINGLE_1"/>
    <property type="match status" value="1"/>
</dbReference>
<dbReference type="SUPFAM" id="SSF57440">
    <property type="entry name" value="Kringle-like"/>
    <property type="match status" value="1"/>
</dbReference>
<dbReference type="GO" id="GO:0004175">
    <property type="term" value="F:endopeptidase activity"/>
    <property type="evidence" value="ECO:0007669"/>
    <property type="project" value="TreeGrafter"/>
</dbReference>
<gene>
    <name evidence="9" type="primary">LOC109465528</name>
</gene>
<evidence type="ECO:0000256" key="4">
    <source>
        <dbReference type="PROSITE-ProRule" id="PRU00779"/>
    </source>
</evidence>
<evidence type="ECO:0000256" key="5">
    <source>
        <dbReference type="SAM" id="MobiDB-lite"/>
    </source>
</evidence>
<accession>A0A6P4Y1U0</accession>
<keyword evidence="8" id="KW-1185">Reference proteome</keyword>
<dbReference type="InterPro" id="IPR050759">
    <property type="entry name" value="Serine_protease_kringle"/>
</dbReference>
<keyword evidence="1 3" id="KW-0420">Kringle</keyword>
<dbReference type="GeneID" id="109465528"/>
<dbReference type="CDD" id="cd00111">
    <property type="entry name" value="Trefoil"/>
    <property type="match status" value="1"/>
</dbReference>
<dbReference type="Pfam" id="PF00051">
    <property type="entry name" value="Kringle"/>
    <property type="match status" value="1"/>
</dbReference>
<organism evidence="8 9">
    <name type="scientific">Branchiostoma belcheri</name>
    <name type="common">Amphioxus</name>
    <dbReference type="NCBI Taxonomy" id="7741"/>
    <lineage>
        <taxon>Eukaryota</taxon>
        <taxon>Metazoa</taxon>
        <taxon>Chordata</taxon>
        <taxon>Cephalochordata</taxon>
        <taxon>Leptocardii</taxon>
        <taxon>Amphioxiformes</taxon>
        <taxon>Branchiostomatidae</taxon>
        <taxon>Branchiostoma</taxon>
    </lineage>
</organism>
<dbReference type="PRINTS" id="PR00018">
    <property type="entry name" value="KRINGLE"/>
</dbReference>
<dbReference type="InterPro" id="IPR000001">
    <property type="entry name" value="Kringle"/>
</dbReference>
<feature type="region of interest" description="Disordered" evidence="5">
    <location>
        <begin position="1"/>
        <end position="41"/>
    </location>
</feature>
<dbReference type="SUPFAM" id="SSF57492">
    <property type="entry name" value="Trefoil"/>
    <property type="match status" value="1"/>
</dbReference>
<dbReference type="InterPro" id="IPR044913">
    <property type="entry name" value="P_trefoil_dom_sf"/>
</dbReference>
<dbReference type="Proteomes" id="UP000515135">
    <property type="component" value="Unplaced"/>
</dbReference>
<feature type="disulfide bond" evidence="3">
    <location>
        <begin position="57"/>
        <end position="96"/>
    </location>
</feature>
<dbReference type="FunFam" id="4.10.110.10:FF:000006">
    <property type="entry name" value="Trefoil factor 1"/>
    <property type="match status" value="1"/>
</dbReference>
<dbReference type="InterPro" id="IPR038178">
    <property type="entry name" value="Kringle_sf"/>
</dbReference>
<feature type="disulfide bond" evidence="4">
    <location>
        <begin position="131"/>
        <end position="146"/>
    </location>
</feature>